<gene>
    <name evidence="1" type="ORF">B0T17DRAFT_506289</name>
</gene>
<accession>A0AA40C9R4</accession>
<name>A0AA40C9R4_9PEZI</name>
<organism evidence="1 2">
    <name type="scientific">Bombardia bombarda</name>
    <dbReference type="NCBI Taxonomy" id="252184"/>
    <lineage>
        <taxon>Eukaryota</taxon>
        <taxon>Fungi</taxon>
        <taxon>Dikarya</taxon>
        <taxon>Ascomycota</taxon>
        <taxon>Pezizomycotina</taxon>
        <taxon>Sordariomycetes</taxon>
        <taxon>Sordariomycetidae</taxon>
        <taxon>Sordariales</taxon>
        <taxon>Lasiosphaeriaceae</taxon>
        <taxon>Bombardia</taxon>
    </lineage>
</organism>
<dbReference type="AlphaFoldDB" id="A0AA40C9R4"/>
<keyword evidence="2" id="KW-1185">Reference proteome</keyword>
<comment type="caution">
    <text evidence="1">The sequence shown here is derived from an EMBL/GenBank/DDBJ whole genome shotgun (WGS) entry which is preliminary data.</text>
</comment>
<reference evidence="1" key="1">
    <citation type="submission" date="2023-06" db="EMBL/GenBank/DDBJ databases">
        <title>Genome-scale phylogeny and comparative genomics of the fungal order Sordariales.</title>
        <authorList>
            <consortium name="Lawrence Berkeley National Laboratory"/>
            <person name="Hensen N."/>
            <person name="Bonometti L."/>
            <person name="Westerberg I."/>
            <person name="Brannstrom I.O."/>
            <person name="Guillou S."/>
            <person name="Cros-Aarteil S."/>
            <person name="Calhoun S."/>
            <person name="Haridas S."/>
            <person name="Kuo A."/>
            <person name="Mondo S."/>
            <person name="Pangilinan J."/>
            <person name="Riley R."/>
            <person name="LaButti K."/>
            <person name="Andreopoulos B."/>
            <person name="Lipzen A."/>
            <person name="Chen C."/>
            <person name="Yanf M."/>
            <person name="Daum C."/>
            <person name="Ng V."/>
            <person name="Clum A."/>
            <person name="Steindorff A."/>
            <person name="Ohm R."/>
            <person name="Martin F."/>
            <person name="Silar P."/>
            <person name="Natvig D."/>
            <person name="Lalanne C."/>
            <person name="Gautier V."/>
            <person name="Ament-velasquez S.L."/>
            <person name="Kruys A."/>
            <person name="Hutchinson M.I."/>
            <person name="Powell A.J."/>
            <person name="Barry K."/>
            <person name="Miller A.N."/>
            <person name="Grigoriev I.V."/>
            <person name="Debuchy R."/>
            <person name="Gladieux P."/>
            <person name="Thoren M.H."/>
            <person name="Johannesson H."/>
        </authorList>
    </citation>
    <scope>NUCLEOTIDE SEQUENCE</scope>
    <source>
        <strain evidence="1">SMH3391-2</strain>
    </source>
</reference>
<evidence type="ECO:0000313" key="2">
    <source>
        <dbReference type="Proteomes" id="UP001174934"/>
    </source>
</evidence>
<proteinExistence type="predicted"/>
<evidence type="ECO:0000313" key="1">
    <source>
        <dbReference type="EMBL" id="KAK0629764.1"/>
    </source>
</evidence>
<dbReference type="EMBL" id="JAULSR010000002">
    <property type="protein sequence ID" value="KAK0629764.1"/>
    <property type="molecule type" value="Genomic_DNA"/>
</dbReference>
<dbReference type="Proteomes" id="UP001174934">
    <property type="component" value="Unassembled WGS sequence"/>
</dbReference>
<sequence length="380" mass="41167">MAVRRARQLATDWAAVGLLAVLRNLRGPVSSPGSWAPFARSFKSRGCGLSKDKTWEKATDRSQTCRGRCAYGVGLGRSPVPGLAEGGGVYKAPPGRDGRTAAISGPRSGPAALKVRECGDGVRPGGKVWYLLISNDRCASRGQPASSRFEIREEMHEKRDWTRQARRRWHPEFEIPEQRTRGSSPMCLFLQPATCNLQPFCSSACMCFTVRGTQTLLRFGRAARPGKAQESVSLTCIPPEGADGSEPNGELCFDPKGGVKQPVLPSSQLAGARLGKGPPIRAESHQSRAGWGQSLHPVFMPFQDAGSNASPLSGIKASFDLSTTYYVRNASRIGKGAAAVRLDGLAAQTKCRVLTRDVMHRPASSCSSLRRQKLWRFSQL</sequence>
<protein>
    <submittedName>
        <fullName evidence="1">Uncharacterized protein</fullName>
    </submittedName>
</protein>